<accession>A0AAN7VQL0</accession>
<sequence>MVIGAFPAAKLGALLIRQISKPLANFIIHRAKESPFFRNYICMPPAQFYNWCEVKTKMWILNLGKPINVPVLSEAMAIELGANLLGEGIIFSIAATVLILEWRRSSRKEALLEENRQNELDSLKTHMRELFLQIQEQQVSIKELTRLYHNQSNTQVRHAPVTDPKRPPPSTSSPTVTDTEITTKLKERDSDKETNVLLNAVSSIEKEFFINEFVQREAGILTLALNYIYKDIYKVPLMMH</sequence>
<dbReference type="AlphaFoldDB" id="A0AAN7VQL0"/>
<dbReference type="InterPro" id="IPR010754">
    <property type="entry name" value="OPA3-like"/>
</dbReference>
<dbReference type="Pfam" id="PF07047">
    <property type="entry name" value="OPA3"/>
    <property type="match status" value="1"/>
</dbReference>
<dbReference type="Proteomes" id="UP001329430">
    <property type="component" value="Chromosome 2"/>
</dbReference>
<evidence type="ECO:0000313" key="5">
    <source>
        <dbReference type="Proteomes" id="UP001329430"/>
    </source>
</evidence>
<protein>
    <recommendedName>
        <fullName evidence="6">OPA3-like protein</fullName>
    </recommendedName>
</protein>
<proteinExistence type="inferred from homology"/>
<evidence type="ECO:0008006" key="6">
    <source>
        <dbReference type="Google" id="ProtNLM"/>
    </source>
</evidence>
<evidence type="ECO:0000313" key="4">
    <source>
        <dbReference type="EMBL" id="KAK5648603.1"/>
    </source>
</evidence>
<dbReference type="PANTHER" id="PTHR12499:SF0">
    <property type="entry name" value="OPTIC ATROPHY 3 PROTEIN"/>
    <property type="match status" value="1"/>
</dbReference>
<dbReference type="PANTHER" id="PTHR12499">
    <property type="entry name" value="OPTIC ATROPHY 3 PROTEIN OPA3"/>
    <property type="match status" value="1"/>
</dbReference>
<keyword evidence="2" id="KW-0175">Coiled coil</keyword>
<comment type="similarity">
    <text evidence="1">Belongs to the OPA3 family.</text>
</comment>
<dbReference type="EMBL" id="JAVRBK010000002">
    <property type="protein sequence ID" value="KAK5648603.1"/>
    <property type="molecule type" value="Genomic_DNA"/>
</dbReference>
<comment type="caution">
    <text evidence="4">The sequence shown here is derived from an EMBL/GenBank/DDBJ whole genome shotgun (WGS) entry which is preliminary data.</text>
</comment>
<evidence type="ECO:0000256" key="1">
    <source>
        <dbReference type="ARBA" id="ARBA00007584"/>
    </source>
</evidence>
<keyword evidence="5" id="KW-1185">Reference proteome</keyword>
<name>A0AAN7VQL0_9COLE</name>
<reference evidence="4 5" key="1">
    <citation type="journal article" date="2024" name="Insects">
        <title>An Improved Chromosome-Level Genome Assembly of the Firefly Pyrocoelia pectoralis.</title>
        <authorList>
            <person name="Fu X."/>
            <person name="Meyer-Rochow V.B."/>
            <person name="Ballantyne L."/>
            <person name="Zhu X."/>
        </authorList>
    </citation>
    <scope>NUCLEOTIDE SEQUENCE [LARGE SCALE GENOMIC DNA]</scope>
    <source>
        <strain evidence="4">XCY_ONT2</strain>
    </source>
</reference>
<dbReference type="GO" id="GO:0005739">
    <property type="term" value="C:mitochondrion"/>
    <property type="evidence" value="ECO:0007669"/>
    <property type="project" value="TreeGrafter"/>
</dbReference>
<dbReference type="GO" id="GO:0019216">
    <property type="term" value="P:regulation of lipid metabolic process"/>
    <property type="evidence" value="ECO:0007669"/>
    <property type="project" value="TreeGrafter"/>
</dbReference>
<feature type="region of interest" description="Disordered" evidence="3">
    <location>
        <begin position="153"/>
        <end position="179"/>
    </location>
</feature>
<gene>
    <name evidence="4" type="ORF">RI129_003495</name>
</gene>
<evidence type="ECO:0000256" key="2">
    <source>
        <dbReference type="ARBA" id="ARBA00023054"/>
    </source>
</evidence>
<evidence type="ECO:0000256" key="3">
    <source>
        <dbReference type="SAM" id="MobiDB-lite"/>
    </source>
</evidence>
<organism evidence="4 5">
    <name type="scientific">Pyrocoelia pectoralis</name>
    <dbReference type="NCBI Taxonomy" id="417401"/>
    <lineage>
        <taxon>Eukaryota</taxon>
        <taxon>Metazoa</taxon>
        <taxon>Ecdysozoa</taxon>
        <taxon>Arthropoda</taxon>
        <taxon>Hexapoda</taxon>
        <taxon>Insecta</taxon>
        <taxon>Pterygota</taxon>
        <taxon>Neoptera</taxon>
        <taxon>Endopterygota</taxon>
        <taxon>Coleoptera</taxon>
        <taxon>Polyphaga</taxon>
        <taxon>Elateriformia</taxon>
        <taxon>Elateroidea</taxon>
        <taxon>Lampyridae</taxon>
        <taxon>Lampyrinae</taxon>
        <taxon>Pyrocoelia</taxon>
    </lineage>
</organism>